<gene>
    <name evidence="2" type="ORF">S12H4_02466</name>
</gene>
<feature type="non-terminal residue" evidence="2">
    <location>
        <position position="1"/>
    </location>
</feature>
<proteinExistence type="predicted"/>
<organism evidence="2">
    <name type="scientific">marine sediment metagenome</name>
    <dbReference type="NCBI Taxonomy" id="412755"/>
    <lineage>
        <taxon>unclassified sequences</taxon>
        <taxon>metagenomes</taxon>
        <taxon>ecological metagenomes</taxon>
    </lineage>
</organism>
<evidence type="ECO:0008006" key="3">
    <source>
        <dbReference type="Google" id="ProtNLM"/>
    </source>
</evidence>
<sequence>KLSKESPKLFHVISSFGLIAIASLNFSIASPYFPNLFNAYPKYSVRT</sequence>
<keyword evidence="1" id="KW-1133">Transmembrane helix</keyword>
<evidence type="ECO:0000256" key="1">
    <source>
        <dbReference type="SAM" id="Phobius"/>
    </source>
</evidence>
<comment type="caution">
    <text evidence="2">The sequence shown here is derived from an EMBL/GenBank/DDBJ whole genome shotgun (WGS) entry which is preliminary data.</text>
</comment>
<dbReference type="EMBL" id="BARW01000607">
    <property type="protein sequence ID" value="GAI66721.1"/>
    <property type="molecule type" value="Genomic_DNA"/>
</dbReference>
<feature type="transmembrane region" description="Helical" evidence="1">
    <location>
        <begin position="12"/>
        <end position="33"/>
    </location>
</feature>
<keyword evidence="1" id="KW-0472">Membrane</keyword>
<name>X1RIB3_9ZZZZ</name>
<accession>X1RIB3</accession>
<protein>
    <recommendedName>
        <fullName evidence="3">NADH:quinone oxidoreductase/Mrp antiporter membrane subunit domain-containing protein</fullName>
    </recommendedName>
</protein>
<reference evidence="2" key="1">
    <citation type="journal article" date="2014" name="Front. Microbiol.">
        <title>High frequency of phylogenetically diverse reductive dehalogenase-homologous genes in deep subseafloor sedimentary metagenomes.</title>
        <authorList>
            <person name="Kawai M."/>
            <person name="Futagami T."/>
            <person name="Toyoda A."/>
            <person name="Takaki Y."/>
            <person name="Nishi S."/>
            <person name="Hori S."/>
            <person name="Arai W."/>
            <person name="Tsubouchi T."/>
            <person name="Morono Y."/>
            <person name="Uchiyama I."/>
            <person name="Ito T."/>
            <person name="Fujiyama A."/>
            <person name="Inagaki F."/>
            <person name="Takami H."/>
        </authorList>
    </citation>
    <scope>NUCLEOTIDE SEQUENCE</scope>
    <source>
        <strain evidence="2">Expedition CK06-06</strain>
    </source>
</reference>
<evidence type="ECO:0000313" key="2">
    <source>
        <dbReference type="EMBL" id="GAI66721.1"/>
    </source>
</evidence>
<dbReference type="AlphaFoldDB" id="X1RIB3"/>
<keyword evidence="1" id="KW-0812">Transmembrane</keyword>